<evidence type="ECO:0000313" key="3">
    <source>
        <dbReference type="Proteomes" id="UP001497382"/>
    </source>
</evidence>
<dbReference type="Gene3D" id="4.10.410.20">
    <property type="match status" value="1"/>
</dbReference>
<dbReference type="Proteomes" id="UP001497382">
    <property type="component" value="Unassembled WGS sequence"/>
</dbReference>
<feature type="chain" id="PRO_5043774395" description="SMB domain-containing protein" evidence="1">
    <location>
        <begin position="21"/>
        <end position="348"/>
    </location>
</feature>
<proteinExistence type="predicted"/>
<sequence>MHLVCLLSLGLMCLYRATLAEQQLPSEPGSCSQKCENSANQTNATAENLLPCSCSSSCSVFKDCCFDSQHRNKDESAVSTSRMCISWSTRGRFLAISGCPSSWSGSSHFCRESIGHLPPVTSATSGITYANLYCAVCNGDGEKLTMWNVELRCCPEHLELEGRRYVYRRGHLWSKVDNHGRCLCNYESHYNDTSFADNLELRSCDRSIEISRCSSSWHDDDVKKLCKSFLDPVYIGDKIYRNIYCGQCNYERLDRVKCIPTVVERKLSEGADMPNIFEYCTSHHFISCLHYLNHLHRGKSYTFSSLLNIREESCVPPAGRRCCEGYRYDFKAKRCRQIVKSNKRRINL</sequence>
<dbReference type="EMBL" id="CAXIEN010000291">
    <property type="protein sequence ID" value="CAL1291710.1"/>
    <property type="molecule type" value="Genomic_DNA"/>
</dbReference>
<feature type="signal peptide" evidence="1">
    <location>
        <begin position="1"/>
        <end position="20"/>
    </location>
</feature>
<evidence type="ECO:0000256" key="1">
    <source>
        <dbReference type="SAM" id="SignalP"/>
    </source>
</evidence>
<dbReference type="PANTHER" id="PTHR45902">
    <property type="entry name" value="LATROPHILIN RECEPTOR-LIKE PROTEIN A"/>
    <property type="match status" value="1"/>
</dbReference>
<organism evidence="2 3">
    <name type="scientific">Larinioides sclopetarius</name>
    <dbReference type="NCBI Taxonomy" id="280406"/>
    <lineage>
        <taxon>Eukaryota</taxon>
        <taxon>Metazoa</taxon>
        <taxon>Ecdysozoa</taxon>
        <taxon>Arthropoda</taxon>
        <taxon>Chelicerata</taxon>
        <taxon>Arachnida</taxon>
        <taxon>Araneae</taxon>
        <taxon>Araneomorphae</taxon>
        <taxon>Entelegynae</taxon>
        <taxon>Araneoidea</taxon>
        <taxon>Araneidae</taxon>
        <taxon>Larinioides</taxon>
    </lineage>
</organism>
<accession>A0AAV2B763</accession>
<evidence type="ECO:0000313" key="2">
    <source>
        <dbReference type="EMBL" id="CAL1291710.1"/>
    </source>
</evidence>
<evidence type="ECO:0008006" key="4">
    <source>
        <dbReference type="Google" id="ProtNLM"/>
    </source>
</evidence>
<keyword evidence="3" id="KW-1185">Reference proteome</keyword>
<keyword evidence="1" id="KW-0732">Signal</keyword>
<dbReference type="InterPro" id="IPR036024">
    <property type="entry name" value="Somatomedin_B-like_dom_sf"/>
</dbReference>
<name>A0AAV2B763_9ARAC</name>
<protein>
    <recommendedName>
        <fullName evidence="4">SMB domain-containing protein</fullName>
    </recommendedName>
</protein>
<reference evidence="2 3" key="1">
    <citation type="submission" date="2024-04" db="EMBL/GenBank/DDBJ databases">
        <authorList>
            <person name="Rising A."/>
            <person name="Reimegard J."/>
            <person name="Sonavane S."/>
            <person name="Akerstrom W."/>
            <person name="Nylinder S."/>
            <person name="Hedman E."/>
            <person name="Kallberg Y."/>
        </authorList>
    </citation>
    <scope>NUCLEOTIDE SEQUENCE [LARGE SCALE GENOMIC DNA]</scope>
</reference>
<dbReference type="AlphaFoldDB" id="A0AAV2B763"/>
<dbReference type="SUPFAM" id="SSF90188">
    <property type="entry name" value="Somatomedin B domain"/>
    <property type="match status" value="1"/>
</dbReference>
<gene>
    <name evidence="2" type="ORF">LARSCL_LOCUS17242</name>
</gene>
<dbReference type="InterPro" id="IPR053231">
    <property type="entry name" value="GPCR_LN-TM7"/>
</dbReference>
<dbReference type="PANTHER" id="PTHR45902:SF4">
    <property type="entry name" value="G-PROTEIN COUPLED RECEPTORS FAMILY 2 PROFILE 2 DOMAIN-CONTAINING PROTEIN"/>
    <property type="match status" value="1"/>
</dbReference>
<comment type="caution">
    <text evidence="2">The sequence shown here is derived from an EMBL/GenBank/DDBJ whole genome shotgun (WGS) entry which is preliminary data.</text>
</comment>